<dbReference type="PROSITE" id="PS50240">
    <property type="entry name" value="TRYPSIN_DOM"/>
    <property type="match status" value="1"/>
</dbReference>
<proteinExistence type="inferred from homology"/>
<dbReference type="InterPro" id="IPR043504">
    <property type="entry name" value="Peptidase_S1_PA_chymotrypsin"/>
</dbReference>
<reference evidence="4 5" key="1">
    <citation type="journal article" date="2023" name="Arcadia Sci">
        <title>De novo assembly of a long-read Amblyomma americanum tick genome.</title>
        <authorList>
            <person name="Chou S."/>
            <person name="Poskanzer K.E."/>
            <person name="Rollins M."/>
            <person name="Thuy-Boun P.S."/>
        </authorList>
    </citation>
    <scope>NUCLEOTIDE SEQUENCE [LARGE SCALE GENOMIC DNA]</scope>
    <source>
        <strain evidence="4">F_SG_1</strain>
        <tissue evidence="4">Salivary glands</tissue>
    </source>
</reference>
<evidence type="ECO:0000256" key="2">
    <source>
        <dbReference type="ARBA" id="ARBA00024195"/>
    </source>
</evidence>
<sequence length="185" mass="20318">MLNTPGLPVTLRRVVSAEAHPMFRVPDGYHDLALVRFEPALAAGELAPICLPTVLNARRVLNGSVLDAVSWTNRQRDFHPGSMGEKRYRVISSSSCNNTYAGVDLSPYPQGINHEDFICTQLTTNIGEECVGIPGSPLMIQEGKNWAVIGLYSFGVSCSGTAQYPTVFTRVSPYITWIYEKLGVR</sequence>
<dbReference type="InterPro" id="IPR009003">
    <property type="entry name" value="Peptidase_S1_PA"/>
</dbReference>
<dbReference type="Pfam" id="PF00089">
    <property type="entry name" value="Trypsin"/>
    <property type="match status" value="1"/>
</dbReference>
<dbReference type="Gene3D" id="2.40.10.10">
    <property type="entry name" value="Trypsin-like serine proteases"/>
    <property type="match status" value="1"/>
</dbReference>
<comment type="caution">
    <text evidence="4">The sequence shown here is derived from an EMBL/GenBank/DDBJ whole genome shotgun (WGS) entry which is preliminary data.</text>
</comment>
<dbReference type="InterPro" id="IPR051487">
    <property type="entry name" value="Ser/Thr_Proteases_Immune/Dev"/>
</dbReference>
<feature type="domain" description="Peptidase S1" evidence="3">
    <location>
        <begin position="20"/>
        <end position="183"/>
    </location>
</feature>
<dbReference type="SUPFAM" id="SSF50494">
    <property type="entry name" value="Trypsin-like serine proteases"/>
    <property type="match status" value="1"/>
</dbReference>
<protein>
    <recommendedName>
        <fullName evidence="3">Peptidase S1 domain-containing protein</fullName>
    </recommendedName>
</protein>
<keyword evidence="5" id="KW-1185">Reference proteome</keyword>
<evidence type="ECO:0000313" key="4">
    <source>
        <dbReference type="EMBL" id="KAK8779631.1"/>
    </source>
</evidence>
<dbReference type="GO" id="GO:0006508">
    <property type="term" value="P:proteolysis"/>
    <property type="evidence" value="ECO:0007669"/>
    <property type="project" value="InterPro"/>
</dbReference>
<comment type="similarity">
    <text evidence="2">Belongs to the peptidase S1 family. CLIP subfamily.</text>
</comment>
<dbReference type="EMBL" id="JARKHS020009612">
    <property type="protein sequence ID" value="KAK8779631.1"/>
    <property type="molecule type" value="Genomic_DNA"/>
</dbReference>
<dbReference type="InterPro" id="IPR001254">
    <property type="entry name" value="Trypsin_dom"/>
</dbReference>
<evidence type="ECO:0000313" key="5">
    <source>
        <dbReference type="Proteomes" id="UP001321473"/>
    </source>
</evidence>
<keyword evidence="1" id="KW-1015">Disulfide bond</keyword>
<evidence type="ECO:0000256" key="1">
    <source>
        <dbReference type="ARBA" id="ARBA00023157"/>
    </source>
</evidence>
<organism evidence="4 5">
    <name type="scientific">Amblyomma americanum</name>
    <name type="common">Lone star tick</name>
    <dbReference type="NCBI Taxonomy" id="6943"/>
    <lineage>
        <taxon>Eukaryota</taxon>
        <taxon>Metazoa</taxon>
        <taxon>Ecdysozoa</taxon>
        <taxon>Arthropoda</taxon>
        <taxon>Chelicerata</taxon>
        <taxon>Arachnida</taxon>
        <taxon>Acari</taxon>
        <taxon>Parasitiformes</taxon>
        <taxon>Ixodida</taxon>
        <taxon>Ixodoidea</taxon>
        <taxon>Ixodidae</taxon>
        <taxon>Amblyomminae</taxon>
        <taxon>Amblyomma</taxon>
    </lineage>
</organism>
<evidence type="ECO:0000259" key="3">
    <source>
        <dbReference type="PROSITE" id="PS50240"/>
    </source>
</evidence>
<dbReference type="SMART" id="SM00020">
    <property type="entry name" value="Tryp_SPc"/>
    <property type="match status" value="1"/>
</dbReference>
<accession>A0AAQ4EY21</accession>
<dbReference type="Proteomes" id="UP001321473">
    <property type="component" value="Unassembled WGS sequence"/>
</dbReference>
<dbReference type="AlphaFoldDB" id="A0AAQ4EY21"/>
<dbReference type="GO" id="GO:0004252">
    <property type="term" value="F:serine-type endopeptidase activity"/>
    <property type="evidence" value="ECO:0007669"/>
    <property type="project" value="InterPro"/>
</dbReference>
<dbReference type="PANTHER" id="PTHR24256">
    <property type="entry name" value="TRYPTASE-RELATED"/>
    <property type="match status" value="1"/>
</dbReference>
<gene>
    <name evidence="4" type="ORF">V5799_019030</name>
</gene>
<name>A0AAQ4EY21_AMBAM</name>